<dbReference type="Pfam" id="PF00561">
    <property type="entry name" value="Abhydrolase_1"/>
    <property type="match status" value="1"/>
</dbReference>
<sequence length="495" mass="56134">MTLTVSPSDSDLYDKSEDSWWHWIKWIPTSNEKLVQAEDKILQRCKCKLEKFFLPIFNSTLFLRTIIARNWYSDDCTEFESRVPLVLIHGFASGVGLWCKNLDSLSASRTVYAFDMLGFGRSSRPPFPNTAEEVENKFVEVIEEWRKTMNLDKFILLGHSMGGFLASSYALSHPERVVHLVLIDPWGFIGQQESTTIPVSGFRAWLLRKLSSFRALATMRMVGPFGLNAMRKVRQDFEQVFYQQPWPLDEVEMLPQLGEIQSDISEPTERRSELPLKASSVETTQTSIHKQTKNNTDFDSISPFDPAVVYNYIYHINVRHPSGEDAFRSMSQVLGWAARPMLHRIPLLDSDVPITFIYGGRSWVDMSSGLRVRSLRPNSYVDVMVIEGGGHHAYAQYADEFNAYVNAIARLVDRGHDFRPGSEEFVQLEMTPAEVTTPPSPPEASGNHIRRSSKSGITTSGGEKTRRQRPSHSNLAFQQFSTVCPVDASDEDSSS</sequence>
<dbReference type="STRING" id="53468.A0A0R3U1I0"/>
<dbReference type="SUPFAM" id="SSF53474">
    <property type="entry name" value="alpha/beta-Hydrolases"/>
    <property type="match status" value="1"/>
</dbReference>
<comment type="similarity">
    <text evidence="1">Belongs to the peptidase S33 family. ABHD4/ABHD5 subfamily.</text>
</comment>
<dbReference type="GO" id="GO:0005739">
    <property type="term" value="C:mitochondrion"/>
    <property type="evidence" value="ECO:0007669"/>
    <property type="project" value="TreeGrafter"/>
</dbReference>
<dbReference type="Proteomes" id="UP000267029">
    <property type="component" value="Unassembled WGS sequence"/>
</dbReference>
<keyword evidence="5" id="KW-1185">Reference proteome</keyword>
<dbReference type="GO" id="GO:0052689">
    <property type="term" value="F:carboxylic ester hydrolase activity"/>
    <property type="evidence" value="ECO:0007669"/>
    <property type="project" value="TreeGrafter"/>
</dbReference>
<feature type="region of interest" description="Disordered" evidence="2">
    <location>
        <begin position="429"/>
        <end position="495"/>
    </location>
</feature>
<dbReference type="EMBL" id="UXSR01000016">
    <property type="protein sequence ID" value="VDD74218.1"/>
    <property type="molecule type" value="Genomic_DNA"/>
</dbReference>
<dbReference type="InterPro" id="IPR029058">
    <property type="entry name" value="AB_hydrolase_fold"/>
</dbReference>
<dbReference type="PRINTS" id="PR00111">
    <property type="entry name" value="ABHYDROLASE"/>
</dbReference>
<evidence type="ECO:0000256" key="1">
    <source>
        <dbReference type="ARBA" id="ARBA00038097"/>
    </source>
</evidence>
<evidence type="ECO:0000259" key="3">
    <source>
        <dbReference type="Pfam" id="PF00561"/>
    </source>
</evidence>
<dbReference type="WBParaSite" id="MCU_001906-RB">
    <property type="protein sequence ID" value="MCU_001906-RB"/>
    <property type="gene ID" value="MCU_001906"/>
</dbReference>
<dbReference type="PANTHER" id="PTHR42886">
    <property type="entry name" value="RE40534P-RELATED"/>
    <property type="match status" value="1"/>
</dbReference>
<proteinExistence type="inferred from homology"/>
<dbReference type="InterPro" id="IPR000073">
    <property type="entry name" value="AB_hydrolase_1"/>
</dbReference>
<feature type="compositionally biased region" description="Polar residues" evidence="2">
    <location>
        <begin position="471"/>
        <end position="482"/>
    </location>
</feature>
<dbReference type="GO" id="GO:0055088">
    <property type="term" value="P:lipid homeostasis"/>
    <property type="evidence" value="ECO:0007669"/>
    <property type="project" value="TreeGrafter"/>
</dbReference>
<evidence type="ECO:0000313" key="6">
    <source>
        <dbReference type="WBParaSite" id="MCU_001906-RB"/>
    </source>
</evidence>
<feature type="region of interest" description="Disordered" evidence="2">
    <location>
        <begin position="265"/>
        <end position="288"/>
    </location>
</feature>
<protein>
    <submittedName>
        <fullName evidence="6">AB hydrolase-1 domain-containing protein</fullName>
    </submittedName>
</protein>
<accession>A0A0R3U1I0</accession>
<reference evidence="4 5" key="1">
    <citation type="submission" date="2018-10" db="EMBL/GenBank/DDBJ databases">
        <authorList>
            <consortium name="Pathogen Informatics"/>
        </authorList>
    </citation>
    <scope>NUCLEOTIDE SEQUENCE [LARGE SCALE GENOMIC DNA]</scope>
</reference>
<feature type="domain" description="AB hydrolase-1" evidence="3">
    <location>
        <begin position="84"/>
        <end position="394"/>
    </location>
</feature>
<dbReference type="PANTHER" id="PTHR42886:SF29">
    <property type="entry name" value="PUMMELIG, ISOFORM A"/>
    <property type="match status" value="1"/>
</dbReference>
<dbReference type="OrthoDB" id="7457040at2759"/>
<evidence type="ECO:0000313" key="4">
    <source>
        <dbReference type="EMBL" id="VDD74218.1"/>
    </source>
</evidence>
<dbReference type="AlphaFoldDB" id="A0A0R3U1I0"/>
<evidence type="ECO:0000256" key="2">
    <source>
        <dbReference type="SAM" id="MobiDB-lite"/>
    </source>
</evidence>
<name>A0A0R3U1I0_MESCO</name>
<gene>
    <name evidence="4" type="ORF">MCOS_LOCUS221</name>
</gene>
<dbReference type="Gene3D" id="3.40.50.1820">
    <property type="entry name" value="alpha/beta hydrolase"/>
    <property type="match status" value="1"/>
</dbReference>
<evidence type="ECO:0000313" key="5">
    <source>
        <dbReference type="Proteomes" id="UP000267029"/>
    </source>
</evidence>
<dbReference type="GO" id="GO:0006654">
    <property type="term" value="P:phosphatidic acid biosynthetic process"/>
    <property type="evidence" value="ECO:0007669"/>
    <property type="project" value="TreeGrafter"/>
</dbReference>
<reference evidence="6" key="2">
    <citation type="submission" date="2019-11" db="UniProtKB">
        <authorList>
            <consortium name="WormBaseParasite"/>
        </authorList>
    </citation>
    <scope>IDENTIFICATION</scope>
</reference>
<organism evidence="6">
    <name type="scientific">Mesocestoides corti</name>
    <name type="common">Flatworm</name>
    <dbReference type="NCBI Taxonomy" id="53468"/>
    <lineage>
        <taxon>Eukaryota</taxon>
        <taxon>Metazoa</taxon>
        <taxon>Spiralia</taxon>
        <taxon>Lophotrochozoa</taxon>
        <taxon>Platyhelminthes</taxon>
        <taxon>Cestoda</taxon>
        <taxon>Eucestoda</taxon>
        <taxon>Cyclophyllidea</taxon>
        <taxon>Mesocestoididae</taxon>
        <taxon>Mesocestoides</taxon>
    </lineage>
</organism>
<dbReference type="GO" id="GO:0042171">
    <property type="term" value="F:lysophosphatidic acid acyltransferase activity"/>
    <property type="evidence" value="ECO:0007669"/>
    <property type="project" value="TreeGrafter"/>
</dbReference>